<organism evidence="2 3">
    <name type="scientific">Cochliobolus sativus</name>
    <name type="common">Common root rot and spot blotch fungus</name>
    <name type="synonym">Bipolaris sorokiniana</name>
    <dbReference type="NCBI Taxonomy" id="45130"/>
    <lineage>
        <taxon>Eukaryota</taxon>
        <taxon>Fungi</taxon>
        <taxon>Dikarya</taxon>
        <taxon>Ascomycota</taxon>
        <taxon>Pezizomycotina</taxon>
        <taxon>Dothideomycetes</taxon>
        <taxon>Pleosporomycetidae</taxon>
        <taxon>Pleosporales</taxon>
        <taxon>Pleosporineae</taxon>
        <taxon>Pleosporaceae</taxon>
        <taxon>Bipolaris</taxon>
    </lineage>
</organism>
<reference evidence="2" key="1">
    <citation type="submission" date="2019-11" db="EMBL/GenBank/DDBJ databases">
        <title>Bipolaris sorokiniana Genome sequencing.</title>
        <authorList>
            <person name="Wang H."/>
        </authorList>
    </citation>
    <scope>NUCLEOTIDE SEQUENCE</scope>
</reference>
<evidence type="ECO:0000313" key="3">
    <source>
        <dbReference type="Proteomes" id="UP000624244"/>
    </source>
</evidence>
<proteinExistence type="predicted"/>
<sequence>MSLCSIYDDGGRESADSTRDRSRLDICSHSTSDDGPWAMGHGPDEQRLVCGWACDCDSAGPQGLPRAPKGDSHGLAALGCRLSEGVQLAIQGVVSIAASLAPSPNGPRMATCPLCPRAHTLTLSCYYYTSPLVDIEIKHIAATSDRIHN</sequence>
<dbReference type="Proteomes" id="UP000624244">
    <property type="component" value="Unassembled WGS sequence"/>
</dbReference>
<protein>
    <submittedName>
        <fullName evidence="2">Uncharacterized protein</fullName>
    </submittedName>
</protein>
<name>A0A8H5ZLD0_COCSA</name>
<feature type="region of interest" description="Disordered" evidence="1">
    <location>
        <begin position="1"/>
        <end position="21"/>
    </location>
</feature>
<comment type="caution">
    <text evidence="2">The sequence shown here is derived from an EMBL/GenBank/DDBJ whole genome shotgun (WGS) entry which is preliminary data.</text>
</comment>
<feature type="compositionally biased region" description="Basic and acidic residues" evidence="1">
    <location>
        <begin position="9"/>
        <end position="21"/>
    </location>
</feature>
<evidence type="ECO:0000313" key="2">
    <source>
        <dbReference type="EMBL" id="KAF5850989.1"/>
    </source>
</evidence>
<evidence type="ECO:0000256" key="1">
    <source>
        <dbReference type="SAM" id="MobiDB-lite"/>
    </source>
</evidence>
<gene>
    <name evidence="2" type="ORF">GGP41_010602</name>
</gene>
<dbReference type="AlphaFoldDB" id="A0A8H5ZLD0"/>
<accession>A0A8H5ZLD0</accession>
<dbReference type="EMBL" id="WNKQ01000006">
    <property type="protein sequence ID" value="KAF5850989.1"/>
    <property type="molecule type" value="Genomic_DNA"/>
</dbReference>